<feature type="chain" id="PRO_5042945198" description="WAP domain-containing protein" evidence="4">
    <location>
        <begin position="19"/>
        <end position="589"/>
    </location>
</feature>
<evidence type="ECO:0000256" key="4">
    <source>
        <dbReference type="SAM" id="SignalP"/>
    </source>
</evidence>
<dbReference type="InterPro" id="IPR036645">
    <property type="entry name" value="Elafin-like_sf"/>
</dbReference>
<feature type="compositionally biased region" description="Low complexity" evidence="3">
    <location>
        <begin position="563"/>
        <end position="572"/>
    </location>
</feature>
<evidence type="ECO:0000313" key="7">
    <source>
        <dbReference type="Proteomes" id="UP001374579"/>
    </source>
</evidence>
<evidence type="ECO:0000256" key="2">
    <source>
        <dbReference type="ARBA" id="ARBA00023157"/>
    </source>
</evidence>
<dbReference type="PANTHER" id="PTHR19441:SF30">
    <property type="entry name" value="ELAFIN"/>
    <property type="match status" value="1"/>
</dbReference>
<dbReference type="Proteomes" id="UP001374579">
    <property type="component" value="Unassembled WGS sequence"/>
</dbReference>
<feature type="compositionally biased region" description="Pro residues" evidence="3">
    <location>
        <begin position="246"/>
        <end position="255"/>
    </location>
</feature>
<comment type="caution">
    <text evidence="6">The sequence shown here is derived from an EMBL/GenBank/DDBJ whole genome shotgun (WGS) entry which is preliminary data.</text>
</comment>
<feature type="region of interest" description="Disordered" evidence="3">
    <location>
        <begin position="241"/>
        <end position="292"/>
    </location>
</feature>
<feature type="compositionally biased region" description="Polar residues" evidence="3">
    <location>
        <begin position="350"/>
        <end position="371"/>
    </location>
</feature>
<feature type="region of interest" description="Disordered" evidence="3">
    <location>
        <begin position="350"/>
        <end position="427"/>
    </location>
</feature>
<accession>A0AAN9BKK5</accession>
<evidence type="ECO:0000313" key="6">
    <source>
        <dbReference type="EMBL" id="KAK7107272.1"/>
    </source>
</evidence>
<feature type="compositionally biased region" description="Gly residues" evidence="3">
    <location>
        <begin position="279"/>
        <end position="288"/>
    </location>
</feature>
<feature type="region of interest" description="Disordered" evidence="3">
    <location>
        <begin position="306"/>
        <end position="337"/>
    </location>
</feature>
<feature type="compositionally biased region" description="Polar residues" evidence="3">
    <location>
        <begin position="312"/>
        <end position="328"/>
    </location>
</feature>
<dbReference type="GO" id="GO:0045087">
    <property type="term" value="P:innate immune response"/>
    <property type="evidence" value="ECO:0007669"/>
    <property type="project" value="TreeGrafter"/>
</dbReference>
<feature type="domain" description="WAP" evidence="5">
    <location>
        <begin position="108"/>
        <end position="161"/>
    </location>
</feature>
<gene>
    <name evidence="6" type="ORF">V1264_015222</name>
</gene>
<keyword evidence="1 4" id="KW-0732">Signal</keyword>
<feature type="domain" description="WAP" evidence="5">
    <location>
        <begin position="196"/>
        <end position="241"/>
    </location>
</feature>
<dbReference type="SMART" id="SM00217">
    <property type="entry name" value="WAP"/>
    <property type="match status" value="2"/>
</dbReference>
<dbReference type="EMBL" id="JBAMIC010000004">
    <property type="protein sequence ID" value="KAK7107272.1"/>
    <property type="molecule type" value="Genomic_DNA"/>
</dbReference>
<dbReference type="InterPro" id="IPR008197">
    <property type="entry name" value="WAP_dom"/>
</dbReference>
<dbReference type="SUPFAM" id="SSF57256">
    <property type="entry name" value="Elafin-like"/>
    <property type="match status" value="1"/>
</dbReference>
<dbReference type="GO" id="GO:0005615">
    <property type="term" value="C:extracellular space"/>
    <property type="evidence" value="ECO:0007669"/>
    <property type="project" value="TreeGrafter"/>
</dbReference>
<feature type="compositionally biased region" description="Polar residues" evidence="3">
    <location>
        <begin position="404"/>
        <end position="414"/>
    </location>
</feature>
<dbReference type="GO" id="GO:0019731">
    <property type="term" value="P:antibacterial humoral response"/>
    <property type="evidence" value="ECO:0007669"/>
    <property type="project" value="TreeGrafter"/>
</dbReference>
<dbReference type="Gene3D" id="4.10.75.10">
    <property type="entry name" value="Elafin-like"/>
    <property type="match status" value="2"/>
</dbReference>
<name>A0AAN9BKK5_9CAEN</name>
<dbReference type="Pfam" id="PF00095">
    <property type="entry name" value="WAP"/>
    <property type="match status" value="2"/>
</dbReference>
<dbReference type="PROSITE" id="PS51390">
    <property type="entry name" value="WAP"/>
    <property type="match status" value="2"/>
</dbReference>
<evidence type="ECO:0000256" key="1">
    <source>
        <dbReference type="ARBA" id="ARBA00022729"/>
    </source>
</evidence>
<organism evidence="6 7">
    <name type="scientific">Littorina saxatilis</name>
    <dbReference type="NCBI Taxonomy" id="31220"/>
    <lineage>
        <taxon>Eukaryota</taxon>
        <taxon>Metazoa</taxon>
        <taxon>Spiralia</taxon>
        <taxon>Lophotrochozoa</taxon>
        <taxon>Mollusca</taxon>
        <taxon>Gastropoda</taxon>
        <taxon>Caenogastropoda</taxon>
        <taxon>Littorinimorpha</taxon>
        <taxon>Littorinoidea</taxon>
        <taxon>Littorinidae</taxon>
        <taxon>Littorina</taxon>
    </lineage>
</organism>
<feature type="signal peptide" evidence="4">
    <location>
        <begin position="1"/>
        <end position="18"/>
    </location>
</feature>
<feature type="compositionally biased region" description="Low complexity" evidence="3">
    <location>
        <begin position="372"/>
        <end position="403"/>
    </location>
</feature>
<sequence length="589" mass="61027">MKFLSALVLVALISKASGQATCANTICSGSKQCRIIERCTGGDCQVGTICVEFLELPLTRSNYQCAFDDPVMRVTDGGSLNEISCGGNSLTTCPTGTSCVDPPGVCCTGASKGVGTCPSNKPYFNVLKGGCSTFCRHDQECPGYQLCCSTGVGCRTCMDPSPRVTCETHQCNPGTHCMMAESTCTSYPCFAAPKCVADKAGTCPMLGMQSTCVDQCQVDSHCEGDKKCCSRGGCNVCISPSSSTPTPAPPPPPPTSTTASPSGNLNPGPSDSGSNLGSMGTGGLGGGPTLTNRNFTLRDIGLGGLGGDSSGPNTASAGLGSDTTSLNGVETDAAGPNTVLDGLDSFLGSLQTSGATTNQGAPSPSTGSTGFNPLSSMLPSTNSLTSNSATNNLTSNTATNNAPKMTNVNPFASSTNNNPTNTNPVIPQNPPNPFARFMGGATNPAVNPPTNSIPPNPNNPFASLMANMNNNNMNMNPTNPMTAYMNNMNNNNGMRPATNNLMNPMNNRGNAMLGANNMNTMNPMNTMNVNRNGGSAPLNPMNMFNRGFPSPNPRNNFAPVQPPRMQQPQRRQSQQQCGMMCMMMMMMGT</sequence>
<protein>
    <recommendedName>
        <fullName evidence="5">WAP domain-containing protein</fullName>
    </recommendedName>
</protein>
<reference evidence="6 7" key="1">
    <citation type="submission" date="2024-02" db="EMBL/GenBank/DDBJ databases">
        <title>Chromosome-scale genome assembly of the rough periwinkle Littorina saxatilis.</title>
        <authorList>
            <person name="De Jode A."/>
            <person name="Faria R."/>
            <person name="Formenti G."/>
            <person name="Sims Y."/>
            <person name="Smith T.P."/>
            <person name="Tracey A."/>
            <person name="Wood J.M.D."/>
            <person name="Zagrodzka Z.B."/>
            <person name="Johannesson K."/>
            <person name="Butlin R.K."/>
            <person name="Leder E.H."/>
        </authorList>
    </citation>
    <scope>NUCLEOTIDE SEQUENCE [LARGE SCALE GENOMIC DNA]</scope>
    <source>
        <strain evidence="6">Snail1</strain>
        <tissue evidence="6">Muscle</tissue>
    </source>
</reference>
<feature type="compositionally biased region" description="Low complexity" evidence="3">
    <location>
        <begin position="415"/>
        <end position="426"/>
    </location>
</feature>
<keyword evidence="2" id="KW-1015">Disulfide bond</keyword>
<keyword evidence="7" id="KW-1185">Reference proteome</keyword>
<dbReference type="PANTHER" id="PTHR19441">
    <property type="entry name" value="WHEY ACDIC PROTEIN WAP"/>
    <property type="match status" value="1"/>
</dbReference>
<dbReference type="GO" id="GO:0004867">
    <property type="term" value="F:serine-type endopeptidase inhibitor activity"/>
    <property type="evidence" value="ECO:0007669"/>
    <property type="project" value="TreeGrafter"/>
</dbReference>
<evidence type="ECO:0000256" key="3">
    <source>
        <dbReference type="SAM" id="MobiDB-lite"/>
    </source>
</evidence>
<evidence type="ECO:0000259" key="5">
    <source>
        <dbReference type="PROSITE" id="PS51390"/>
    </source>
</evidence>
<feature type="region of interest" description="Disordered" evidence="3">
    <location>
        <begin position="552"/>
        <end position="572"/>
    </location>
</feature>
<proteinExistence type="predicted"/>
<dbReference type="AlphaFoldDB" id="A0AAN9BKK5"/>
<dbReference type="InterPro" id="IPR050514">
    <property type="entry name" value="WAP_four-disulfide_core"/>
</dbReference>